<dbReference type="Proteomes" id="UP000176834">
    <property type="component" value="Unassembled WGS sequence"/>
</dbReference>
<dbReference type="GO" id="GO:0016020">
    <property type="term" value="C:membrane"/>
    <property type="evidence" value="ECO:0007669"/>
    <property type="project" value="UniProtKB-SubCell"/>
</dbReference>
<dbReference type="InterPro" id="IPR035952">
    <property type="entry name" value="Rhomboid-like_sf"/>
</dbReference>
<feature type="transmembrane region" description="Helical" evidence="5">
    <location>
        <begin position="161"/>
        <end position="180"/>
    </location>
</feature>
<evidence type="ECO:0000256" key="3">
    <source>
        <dbReference type="ARBA" id="ARBA00022989"/>
    </source>
</evidence>
<dbReference type="InterPro" id="IPR022764">
    <property type="entry name" value="Peptidase_S54_rhomboid_dom"/>
</dbReference>
<reference evidence="7 8" key="1">
    <citation type="journal article" date="2016" name="Nat. Commun.">
        <title>Thousands of microbial genomes shed light on interconnected biogeochemical processes in an aquifer system.</title>
        <authorList>
            <person name="Anantharaman K."/>
            <person name="Brown C.T."/>
            <person name="Hug L.A."/>
            <person name="Sharon I."/>
            <person name="Castelle C.J."/>
            <person name="Probst A.J."/>
            <person name="Thomas B.C."/>
            <person name="Singh A."/>
            <person name="Wilkins M.J."/>
            <person name="Karaoz U."/>
            <person name="Brodie E.L."/>
            <person name="Williams K.H."/>
            <person name="Hubbard S.S."/>
            <person name="Banfield J.F."/>
        </authorList>
    </citation>
    <scope>NUCLEOTIDE SEQUENCE [LARGE SCALE GENOMIC DNA]</scope>
</reference>
<gene>
    <name evidence="7" type="ORF">A3B86_02070</name>
</gene>
<evidence type="ECO:0000259" key="6">
    <source>
        <dbReference type="Pfam" id="PF01694"/>
    </source>
</evidence>
<sequence length="183" mass="20098">MTIRFNSPVILTFALISAGVLVLFTFTGTTFYHLFSAPTEISLFSPFMYFSFVSHVFGHQNWNHLLSNFMIILLVGPLVEEKYSSGTLFLIILITALITGILNIVLFSTSLMGASGIAFMLIILASLTNFSRREIPLTFLLVAGIFLGNEVINSIEKDNISQFAHIVGGICGSSFGLLFAQKD</sequence>
<evidence type="ECO:0000256" key="1">
    <source>
        <dbReference type="ARBA" id="ARBA00004141"/>
    </source>
</evidence>
<keyword evidence="3 5" id="KW-1133">Transmembrane helix</keyword>
<feature type="transmembrane region" description="Helical" evidence="5">
    <location>
        <begin position="12"/>
        <end position="35"/>
    </location>
</feature>
<proteinExistence type="predicted"/>
<comment type="subcellular location">
    <subcellularLocation>
        <location evidence="1">Membrane</location>
        <topology evidence="1">Multi-pass membrane protein</topology>
    </subcellularLocation>
</comment>
<evidence type="ECO:0000313" key="8">
    <source>
        <dbReference type="Proteomes" id="UP000176834"/>
    </source>
</evidence>
<dbReference type="SUPFAM" id="SSF144091">
    <property type="entry name" value="Rhomboid-like"/>
    <property type="match status" value="1"/>
</dbReference>
<keyword evidence="7" id="KW-0378">Hydrolase</keyword>
<feature type="transmembrane region" description="Helical" evidence="5">
    <location>
        <begin position="86"/>
        <end position="105"/>
    </location>
</feature>
<evidence type="ECO:0000256" key="4">
    <source>
        <dbReference type="ARBA" id="ARBA00023136"/>
    </source>
</evidence>
<evidence type="ECO:0000313" key="7">
    <source>
        <dbReference type="EMBL" id="OGN06908.1"/>
    </source>
</evidence>
<dbReference type="EMBL" id="MGJN01000013">
    <property type="protein sequence ID" value="OGN06908.1"/>
    <property type="molecule type" value="Genomic_DNA"/>
</dbReference>
<dbReference type="GO" id="GO:0006508">
    <property type="term" value="P:proteolysis"/>
    <property type="evidence" value="ECO:0007669"/>
    <property type="project" value="UniProtKB-KW"/>
</dbReference>
<evidence type="ECO:0000256" key="2">
    <source>
        <dbReference type="ARBA" id="ARBA00022692"/>
    </source>
</evidence>
<keyword evidence="4 5" id="KW-0472">Membrane</keyword>
<protein>
    <submittedName>
        <fullName evidence="7">Rhomboid family intramembrane serine protease</fullName>
    </submittedName>
</protein>
<dbReference type="Pfam" id="PF01694">
    <property type="entry name" value="Rhomboid"/>
    <property type="match status" value="1"/>
</dbReference>
<dbReference type="AlphaFoldDB" id="A0A1F8F2J5"/>
<dbReference type="GO" id="GO:0004252">
    <property type="term" value="F:serine-type endopeptidase activity"/>
    <property type="evidence" value="ECO:0007669"/>
    <property type="project" value="InterPro"/>
</dbReference>
<feature type="domain" description="Peptidase S54 rhomboid" evidence="6">
    <location>
        <begin position="48"/>
        <end position="181"/>
    </location>
</feature>
<dbReference type="PANTHER" id="PTHR43066:SF5">
    <property type="entry name" value="RHOMBOID-LIKE PROTEIN 11, CHLOROPLASTIC-RELATED"/>
    <property type="match status" value="1"/>
</dbReference>
<keyword evidence="7" id="KW-0645">Protease</keyword>
<comment type="caution">
    <text evidence="7">The sequence shown here is derived from an EMBL/GenBank/DDBJ whole genome shotgun (WGS) entry which is preliminary data.</text>
</comment>
<dbReference type="PANTHER" id="PTHR43066">
    <property type="entry name" value="RHOMBOID-RELATED PROTEIN"/>
    <property type="match status" value="1"/>
</dbReference>
<keyword evidence="2 5" id="KW-0812">Transmembrane</keyword>
<organism evidence="7 8">
    <name type="scientific">Candidatus Yanofskybacteria bacterium RIFCSPHIGHO2_02_FULL_38_22b</name>
    <dbReference type="NCBI Taxonomy" id="1802673"/>
    <lineage>
        <taxon>Bacteria</taxon>
        <taxon>Candidatus Yanofskyibacteriota</taxon>
    </lineage>
</organism>
<name>A0A1F8F2J5_9BACT</name>
<feature type="transmembrane region" description="Helical" evidence="5">
    <location>
        <begin position="62"/>
        <end position="79"/>
    </location>
</feature>
<evidence type="ECO:0000256" key="5">
    <source>
        <dbReference type="SAM" id="Phobius"/>
    </source>
</evidence>
<feature type="transmembrane region" description="Helical" evidence="5">
    <location>
        <begin position="137"/>
        <end position="155"/>
    </location>
</feature>
<feature type="transmembrane region" description="Helical" evidence="5">
    <location>
        <begin position="111"/>
        <end position="130"/>
    </location>
</feature>
<accession>A0A1F8F2J5</accession>
<dbReference type="Gene3D" id="1.20.1540.10">
    <property type="entry name" value="Rhomboid-like"/>
    <property type="match status" value="1"/>
</dbReference>